<evidence type="ECO:0000313" key="4">
    <source>
        <dbReference type="Proteomes" id="UP001180489"/>
    </source>
</evidence>
<feature type="compositionally biased region" description="Basic and acidic residues" evidence="1">
    <location>
        <begin position="175"/>
        <end position="186"/>
    </location>
</feature>
<dbReference type="Gene3D" id="3.30.559.30">
    <property type="entry name" value="Nonribosomal peptide synthetase, condensation domain"/>
    <property type="match status" value="1"/>
</dbReference>
<organism evidence="3 4">
    <name type="scientific">Streptomyces hintoniae</name>
    <dbReference type="NCBI Taxonomy" id="3075521"/>
    <lineage>
        <taxon>Bacteria</taxon>
        <taxon>Bacillati</taxon>
        <taxon>Actinomycetota</taxon>
        <taxon>Actinomycetes</taxon>
        <taxon>Kitasatosporales</taxon>
        <taxon>Streptomycetaceae</taxon>
        <taxon>Streptomyces</taxon>
    </lineage>
</organism>
<dbReference type="Proteomes" id="UP001180489">
    <property type="component" value="Unassembled WGS sequence"/>
</dbReference>
<sequence length="433" mass="48366">MDVAALEAAFSGLAARHEVLRTRFVIGEGGEPVQVVDEPSPVRIHHIDLSTVQDPTAREAQVRETVDAEALRPFDLAADALLRVSLVRVAEEDHVLVLSMHHIVSDGWSIGVLTRELGELYAAALHKQDAQLPDLPVQYADFAIWQRQWLQGEVLDRQLGYWREQLTGLEPLELPTDHPRPAERTGKGASQDFDIPAELTTALRTLATSTGTSLYMVLLATFDVLLSRYARRDDIAVGTPIAGRNRAEIEGLIGFFVNTLVIRSDLSDNPGFEDLLARVKDTTLAAYDHQDLPFERLVEELAPERDLSRTPLFQVMFILQNAGQEAWQFADLNIDSYPNQTTVSQFDLTLSIQETDDGLQALLLYSTDLFDAPTMERLAGHYRNLLASVVADPTTRLTDLDMLSPAEQHQLIVEWNDTAADFPRDKCIHELVE</sequence>
<feature type="non-terminal residue" evidence="3">
    <location>
        <position position="433"/>
    </location>
</feature>
<proteinExistence type="predicted"/>
<dbReference type="RefSeq" id="WP_311638039.1">
    <property type="nucleotide sequence ID" value="NZ_JAVRFF010000104.1"/>
</dbReference>
<evidence type="ECO:0000313" key="3">
    <source>
        <dbReference type="EMBL" id="MDT0478079.1"/>
    </source>
</evidence>
<dbReference type="InterPro" id="IPR001242">
    <property type="entry name" value="Condensation_dom"/>
</dbReference>
<keyword evidence="4" id="KW-1185">Reference proteome</keyword>
<gene>
    <name evidence="3" type="ORF">RM863_38800</name>
</gene>
<dbReference type="SUPFAM" id="SSF52777">
    <property type="entry name" value="CoA-dependent acyltransferases"/>
    <property type="match status" value="2"/>
</dbReference>
<feature type="domain" description="Condensation" evidence="2">
    <location>
        <begin position="2"/>
        <end position="411"/>
    </location>
</feature>
<dbReference type="CDD" id="cd19531">
    <property type="entry name" value="LCL_NRPS-like"/>
    <property type="match status" value="1"/>
</dbReference>
<protein>
    <submittedName>
        <fullName evidence="3">Condensation domain-containing protein</fullName>
    </submittedName>
</protein>
<dbReference type="Gene3D" id="3.30.559.10">
    <property type="entry name" value="Chloramphenicol acetyltransferase-like domain"/>
    <property type="match status" value="1"/>
</dbReference>
<dbReference type="EMBL" id="JAVRFF010000104">
    <property type="protein sequence ID" value="MDT0478079.1"/>
    <property type="molecule type" value="Genomic_DNA"/>
</dbReference>
<evidence type="ECO:0000256" key="1">
    <source>
        <dbReference type="SAM" id="MobiDB-lite"/>
    </source>
</evidence>
<comment type="caution">
    <text evidence="3">The sequence shown here is derived from an EMBL/GenBank/DDBJ whole genome shotgun (WGS) entry which is preliminary data.</text>
</comment>
<dbReference type="PANTHER" id="PTHR45398">
    <property type="match status" value="1"/>
</dbReference>
<dbReference type="InterPro" id="IPR023213">
    <property type="entry name" value="CAT-like_dom_sf"/>
</dbReference>
<reference evidence="3" key="1">
    <citation type="submission" date="2024-05" db="EMBL/GenBank/DDBJ databases">
        <title>30 novel species of actinomycetes from the DSMZ collection.</title>
        <authorList>
            <person name="Nouioui I."/>
        </authorList>
    </citation>
    <scope>NUCLEOTIDE SEQUENCE</scope>
    <source>
        <strain evidence="3">DSM 41014</strain>
    </source>
</reference>
<feature type="region of interest" description="Disordered" evidence="1">
    <location>
        <begin position="172"/>
        <end position="191"/>
    </location>
</feature>
<accession>A0ABU2UY40</accession>
<dbReference type="Pfam" id="PF00668">
    <property type="entry name" value="Condensation"/>
    <property type="match status" value="1"/>
</dbReference>
<dbReference type="PANTHER" id="PTHR45398:SF1">
    <property type="entry name" value="ENZYME, PUTATIVE (JCVI)-RELATED"/>
    <property type="match status" value="1"/>
</dbReference>
<name>A0ABU2UY40_9ACTN</name>
<evidence type="ECO:0000259" key="2">
    <source>
        <dbReference type="Pfam" id="PF00668"/>
    </source>
</evidence>